<sequence length="412" mass="47425">MLFSRQLHRRFLSKTTNIKHHQHQQWSQTVKQVTKSNFHESLNDLKTQIHNSDYIAISSKKTGIFSSPWKRFLPFIDTPETAYLKAKESAEKYQILQFSVCPFTLRTETASSNAKAVAYPYNFQLFPREEGYVVMPSYSFSCQTSCLTSMAREGFDFNECIYEGISYLSREQEYVGKHRAGSSVSDVQAVNSSATADAIYLEKIKSHVQRWRRFCENKIKETEDPLLRSLRKMILGGEMHGSRPCVNIDVCNERHVQLVQELVNEFYDDLVPLVIPHKGGGPKLVRVVLTSSKEDKNLFQTELRDLEEEQNKQVRGFREVIELISTSQKPIVTHNCLREFTFIHSKFLGPLPLALEEFSRSLHPVFPYVLDVNHLMKKIGPLKKATNISAAIAYMKRQFFVPLDMEIGLKGT</sequence>
<reference evidence="3 4" key="1">
    <citation type="journal article" date="2020" name="IScience">
        <title>Genome Sequencing of the Endangered Kingdonia uniflora (Circaeasteraceae, Ranunculales) Reveals Potential Mechanisms of Evolutionary Specialization.</title>
        <authorList>
            <person name="Sun Y."/>
            <person name="Deng T."/>
            <person name="Zhang A."/>
            <person name="Moore M.J."/>
            <person name="Landis J.B."/>
            <person name="Lin N."/>
            <person name="Zhang H."/>
            <person name="Zhang X."/>
            <person name="Huang J."/>
            <person name="Zhang X."/>
            <person name="Sun H."/>
            <person name="Wang H."/>
        </authorList>
    </citation>
    <scope>NUCLEOTIDE SEQUENCE [LARGE SCALE GENOMIC DNA]</scope>
    <source>
        <strain evidence="3">TB1705</strain>
        <tissue evidence="3">Leaf</tissue>
    </source>
</reference>
<comment type="cofactor">
    <cofactor evidence="1">
        <name>a divalent metal cation</name>
        <dbReference type="ChEBI" id="CHEBI:60240"/>
    </cofactor>
</comment>
<keyword evidence="4" id="KW-1185">Reference proteome</keyword>
<gene>
    <name evidence="3" type="ORF">GIB67_012542</name>
</gene>
<evidence type="ECO:0000256" key="1">
    <source>
        <dbReference type="ARBA" id="ARBA00001968"/>
    </source>
</evidence>
<dbReference type="PANTHER" id="PTHR15092">
    <property type="entry name" value="POLY A -SPECIFIC RIBONUCLEASE/TARGET OF EGR1, MEMBER 1"/>
    <property type="match status" value="1"/>
</dbReference>
<dbReference type="EMBL" id="JACGCM010001038">
    <property type="protein sequence ID" value="KAF6162394.1"/>
    <property type="molecule type" value="Genomic_DNA"/>
</dbReference>
<evidence type="ECO:0000256" key="2">
    <source>
        <dbReference type="ARBA" id="ARBA00008372"/>
    </source>
</evidence>
<protein>
    <submittedName>
        <fullName evidence="3">Uncharacterized protein</fullName>
    </submittedName>
</protein>
<dbReference type="InterPro" id="IPR036397">
    <property type="entry name" value="RNaseH_sf"/>
</dbReference>
<name>A0A7J7N5T4_9MAGN</name>
<comment type="similarity">
    <text evidence="2">Belongs to the CAF1 family.</text>
</comment>
<dbReference type="SUPFAM" id="SSF53098">
    <property type="entry name" value="Ribonuclease H-like"/>
    <property type="match status" value="1"/>
</dbReference>
<organism evidence="3 4">
    <name type="scientific">Kingdonia uniflora</name>
    <dbReference type="NCBI Taxonomy" id="39325"/>
    <lineage>
        <taxon>Eukaryota</taxon>
        <taxon>Viridiplantae</taxon>
        <taxon>Streptophyta</taxon>
        <taxon>Embryophyta</taxon>
        <taxon>Tracheophyta</taxon>
        <taxon>Spermatophyta</taxon>
        <taxon>Magnoliopsida</taxon>
        <taxon>Ranunculales</taxon>
        <taxon>Circaeasteraceae</taxon>
        <taxon>Kingdonia</taxon>
    </lineage>
</organism>
<dbReference type="Gene3D" id="3.30.420.10">
    <property type="entry name" value="Ribonuclease H-like superfamily/Ribonuclease H"/>
    <property type="match status" value="2"/>
</dbReference>
<dbReference type="GO" id="GO:0000175">
    <property type="term" value="F:3'-5'-RNA exonuclease activity"/>
    <property type="evidence" value="ECO:0007669"/>
    <property type="project" value="TreeGrafter"/>
</dbReference>
<dbReference type="InterPro" id="IPR051181">
    <property type="entry name" value="CAF1_poly(A)_ribonucleases"/>
</dbReference>
<dbReference type="PANTHER" id="PTHR15092:SF42">
    <property type="entry name" value="POLY(A)-SPECIFIC RIBONUCLEASE PARN-LIKE"/>
    <property type="match status" value="1"/>
</dbReference>
<dbReference type="GO" id="GO:0003723">
    <property type="term" value="F:RNA binding"/>
    <property type="evidence" value="ECO:0007669"/>
    <property type="project" value="TreeGrafter"/>
</dbReference>
<dbReference type="Pfam" id="PF04857">
    <property type="entry name" value="CAF1"/>
    <property type="match status" value="1"/>
</dbReference>
<accession>A0A7J7N5T4</accession>
<dbReference type="InterPro" id="IPR006941">
    <property type="entry name" value="RNase_CAF1"/>
</dbReference>
<dbReference type="OrthoDB" id="1432093at2759"/>
<proteinExistence type="inferred from homology"/>
<evidence type="ECO:0000313" key="4">
    <source>
        <dbReference type="Proteomes" id="UP000541444"/>
    </source>
</evidence>
<comment type="caution">
    <text evidence="3">The sequence shown here is derived from an EMBL/GenBank/DDBJ whole genome shotgun (WGS) entry which is preliminary data.</text>
</comment>
<evidence type="ECO:0000313" key="3">
    <source>
        <dbReference type="EMBL" id="KAF6162394.1"/>
    </source>
</evidence>
<dbReference type="Proteomes" id="UP000541444">
    <property type="component" value="Unassembled WGS sequence"/>
</dbReference>
<dbReference type="InterPro" id="IPR012337">
    <property type="entry name" value="RNaseH-like_sf"/>
</dbReference>
<dbReference type="AlphaFoldDB" id="A0A7J7N5T4"/>